<evidence type="ECO:0000313" key="2">
    <source>
        <dbReference type="Proteomes" id="UP000324800"/>
    </source>
</evidence>
<feature type="non-terminal residue" evidence="1">
    <location>
        <position position="1"/>
    </location>
</feature>
<dbReference type="EMBL" id="SNRW01023306">
    <property type="protein sequence ID" value="KAA6363120.1"/>
    <property type="molecule type" value="Genomic_DNA"/>
</dbReference>
<gene>
    <name evidence="1" type="ORF">EZS28_041352</name>
</gene>
<reference evidence="1 2" key="1">
    <citation type="submission" date="2019-03" db="EMBL/GenBank/DDBJ databases">
        <title>Single cell metagenomics reveals metabolic interactions within the superorganism composed of flagellate Streblomastix strix and complex community of Bacteroidetes bacteria on its surface.</title>
        <authorList>
            <person name="Treitli S.C."/>
            <person name="Kolisko M."/>
            <person name="Husnik F."/>
            <person name="Keeling P."/>
            <person name="Hampl V."/>
        </authorList>
    </citation>
    <scope>NUCLEOTIDE SEQUENCE [LARGE SCALE GENOMIC DNA]</scope>
    <source>
        <strain evidence="1">ST1C</strain>
    </source>
</reference>
<protein>
    <submittedName>
        <fullName evidence="1">Uncharacterized protein</fullName>
    </submittedName>
</protein>
<organism evidence="1 2">
    <name type="scientific">Streblomastix strix</name>
    <dbReference type="NCBI Taxonomy" id="222440"/>
    <lineage>
        <taxon>Eukaryota</taxon>
        <taxon>Metamonada</taxon>
        <taxon>Preaxostyla</taxon>
        <taxon>Oxymonadida</taxon>
        <taxon>Streblomastigidae</taxon>
        <taxon>Streblomastix</taxon>
    </lineage>
</organism>
<evidence type="ECO:0000313" key="1">
    <source>
        <dbReference type="EMBL" id="KAA6363120.1"/>
    </source>
</evidence>
<sequence>IYKKMNINYDTYSGNPLNQYIQENILWIGYNPEQFQDAKYLQDKEIQYNHELQNITESITRDQLHEKFTEWLTQKGLKKDIKQRDYITALKHYTGIKDYAGYTINRKTHYKGLKIITNEET</sequence>
<dbReference type="Proteomes" id="UP000324800">
    <property type="component" value="Unassembled WGS sequence"/>
</dbReference>
<proteinExistence type="predicted"/>
<dbReference type="AlphaFoldDB" id="A0A5J4TYF2"/>
<accession>A0A5J4TYF2</accession>
<comment type="caution">
    <text evidence="1">The sequence shown here is derived from an EMBL/GenBank/DDBJ whole genome shotgun (WGS) entry which is preliminary data.</text>
</comment>
<name>A0A5J4TYF2_9EUKA</name>